<dbReference type="PANTHER" id="PTHR40661:SF3">
    <property type="entry name" value="FELS-1 PROPHAGE TRANSCRIPTIONAL REGULATOR"/>
    <property type="match status" value="1"/>
</dbReference>
<evidence type="ECO:0000256" key="1">
    <source>
        <dbReference type="ARBA" id="ARBA00023015"/>
    </source>
</evidence>
<dbReference type="PROSITE" id="PS50943">
    <property type="entry name" value="HTH_CROC1"/>
    <property type="match status" value="1"/>
</dbReference>
<dbReference type="PANTHER" id="PTHR40661">
    <property type="match status" value="1"/>
</dbReference>
<dbReference type="Proteomes" id="UP000027161">
    <property type="component" value="Unassembled WGS sequence"/>
</dbReference>
<evidence type="ECO:0000256" key="3">
    <source>
        <dbReference type="ARBA" id="ARBA00023163"/>
    </source>
</evidence>
<dbReference type="SUPFAM" id="SSF47413">
    <property type="entry name" value="lambda repressor-like DNA-binding domains"/>
    <property type="match status" value="2"/>
</dbReference>
<dbReference type="InterPro" id="IPR010982">
    <property type="entry name" value="Lambda_DNA-bd_dom_sf"/>
</dbReference>
<dbReference type="SMART" id="SM00530">
    <property type="entry name" value="HTH_XRE"/>
    <property type="match status" value="2"/>
</dbReference>
<keyword evidence="6" id="KW-1185">Reference proteome</keyword>
<dbReference type="Pfam" id="PF13443">
    <property type="entry name" value="HTH_26"/>
    <property type="match status" value="1"/>
</dbReference>
<evidence type="ECO:0000313" key="6">
    <source>
        <dbReference type="Proteomes" id="UP000027161"/>
    </source>
</evidence>
<geneLocation type="plasmid" evidence="5">
    <name>pREISMN_1</name>
</geneLocation>
<dbReference type="EMBL" id="JFKF01000199">
    <property type="protein sequence ID" value="KDO02218.1"/>
    <property type="molecule type" value="Genomic_DNA"/>
</dbReference>
<dbReference type="Gene3D" id="1.10.260.40">
    <property type="entry name" value="lambda repressor-like DNA-binding domains"/>
    <property type="match status" value="2"/>
</dbReference>
<accession>A0A8E0WKE0</accession>
<dbReference type="InterPro" id="IPR001387">
    <property type="entry name" value="Cro/C1-type_HTH"/>
</dbReference>
<keyword evidence="2" id="KW-0238">DNA-binding</keyword>
<name>A0A8E0WKE0_9RICK</name>
<protein>
    <submittedName>
        <fullName evidence="5">Helix-turn-helix protein</fullName>
    </submittedName>
</protein>
<feature type="domain" description="HTH cro/C1-type" evidence="4">
    <location>
        <begin position="11"/>
        <end position="66"/>
    </location>
</feature>
<organism evidence="5 6">
    <name type="scientific">Rickettsia tamurae subsp. buchneri</name>
    <dbReference type="NCBI Taxonomy" id="1462938"/>
    <lineage>
        <taxon>Bacteria</taxon>
        <taxon>Pseudomonadati</taxon>
        <taxon>Pseudomonadota</taxon>
        <taxon>Alphaproteobacteria</taxon>
        <taxon>Rickettsiales</taxon>
        <taxon>Rickettsiaceae</taxon>
        <taxon>Rickettsieae</taxon>
        <taxon>Rickettsia</taxon>
        <taxon>spotted fever group</taxon>
    </lineage>
</organism>
<evidence type="ECO:0000313" key="5">
    <source>
        <dbReference type="EMBL" id="KDO02218.1"/>
    </source>
</evidence>
<dbReference type="RefSeq" id="WP_008581347.1">
    <property type="nucleotide sequence ID" value="NZ_JFKF01000199.1"/>
</dbReference>
<evidence type="ECO:0000259" key="4">
    <source>
        <dbReference type="PROSITE" id="PS50943"/>
    </source>
</evidence>
<dbReference type="Pfam" id="PF01381">
    <property type="entry name" value="HTH_3"/>
    <property type="match status" value="1"/>
</dbReference>
<comment type="caution">
    <text evidence="5">The sequence shown here is derived from an EMBL/GenBank/DDBJ whole genome shotgun (WGS) entry which is preliminary data.</text>
</comment>
<keyword evidence="3" id="KW-0804">Transcription</keyword>
<sequence>MSVAVNIQSFIKNKLEEFNISRKQFIQESGISSSVVSGLLNGMRVNPTLKCLIKIANYFNCTIDEVLGRKHYSLPLDIDKTMAYNDIVNNIYDYIRCRLEAQNITANKLSQLCGIGENTILKSLKEHKTKGNLGTKSLVAIADYFDVSIDDMAKRLIHNKD</sequence>
<keyword evidence="5" id="KW-0614">Plasmid</keyword>
<keyword evidence="1" id="KW-0805">Transcription regulation</keyword>
<dbReference type="GO" id="GO:0003677">
    <property type="term" value="F:DNA binding"/>
    <property type="evidence" value="ECO:0007669"/>
    <property type="project" value="UniProtKB-KW"/>
</dbReference>
<dbReference type="AlphaFoldDB" id="A0A8E0WKE0"/>
<gene>
    <name evidence="5" type="ORF">REISMN_08100</name>
</gene>
<reference evidence="5 6" key="1">
    <citation type="submission" date="2014-02" db="EMBL/GenBank/DDBJ databases">
        <title>Draft genome sequence of Rickettsia buchneri sp. nov. ISO7T.</title>
        <authorList>
            <person name="Felsheim R.F."/>
            <person name="Kurtti T.J."/>
            <person name="Munderloh U.G."/>
        </authorList>
    </citation>
    <scope>NUCLEOTIDE SEQUENCE [LARGE SCALE GENOMIC DNA]</scope>
    <source>
        <strain evidence="6">ISO7</strain>
        <plasmid evidence="5">pREISMN_1</plasmid>
    </source>
</reference>
<evidence type="ECO:0000256" key="2">
    <source>
        <dbReference type="ARBA" id="ARBA00023125"/>
    </source>
</evidence>
<proteinExistence type="predicted"/>